<dbReference type="Pfam" id="PF02899">
    <property type="entry name" value="Phage_int_SAM_1"/>
    <property type="match status" value="1"/>
</dbReference>
<dbReference type="InterPro" id="IPR010998">
    <property type="entry name" value="Integrase_recombinase_N"/>
</dbReference>
<accession>A0A1H9LV64</accession>
<evidence type="ECO:0000256" key="2">
    <source>
        <dbReference type="ARBA" id="ARBA00023125"/>
    </source>
</evidence>
<dbReference type="GO" id="GO:0006310">
    <property type="term" value="P:DNA recombination"/>
    <property type="evidence" value="ECO:0007669"/>
    <property type="project" value="UniProtKB-KW"/>
</dbReference>
<dbReference type="AlphaFoldDB" id="A0A1H9LV64"/>
<dbReference type="Gene3D" id="1.10.150.130">
    <property type="match status" value="1"/>
</dbReference>
<evidence type="ECO:0000256" key="4">
    <source>
        <dbReference type="PROSITE-ProRule" id="PRU01248"/>
    </source>
</evidence>
<dbReference type="InterPro" id="IPR050090">
    <property type="entry name" value="Tyrosine_recombinase_XerCD"/>
</dbReference>
<name>A0A1H9LV64_9EURY</name>
<evidence type="ECO:0000256" key="1">
    <source>
        <dbReference type="ARBA" id="ARBA00022908"/>
    </source>
</evidence>
<dbReference type="Gene3D" id="1.10.443.10">
    <property type="entry name" value="Intergrase catalytic core"/>
    <property type="match status" value="1"/>
</dbReference>
<organism evidence="7 8">
    <name type="scientific">Natrinema salaciae</name>
    <dbReference type="NCBI Taxonomy" id="1186196"/>
    <lineage>
        <taxon>Archaea</taxon>
        <taxon>Methanobacteriati</taxon>
        <taxon>Methanobacteriota</taxon>
        <taxon>Stenosarchaea group</taxon>
        <taxon>Halobacteria</taxon>
        <taxon>Halobacteriales</taxon>
        <taxon>Natrialbaceae</taxon>
        <taxon>Natrinema</taxon>
    </lineage>
</organism>
<evidence type="ECO:0000256" key="3">
    <source>
        <dbReference type="ARBA" id="ARBA00023172"/>
    </source>
</evidence>
<gene>
    <name evidence="7" type="ORF">SAMN04489841_3100</name>
</gene>
<keyword evidence="3" id="KW-0233">DNA recombination</keyword>
<dbReference type="InterPro" id="IPR002104">
    <property type="entry name" value="Integrase_catalytic"/>
</dbReference>
<dbReference type="CDD" id="cd00397">
    <property type="entry name" value="DNA_BRE_C"/>
    <property type="match status" value="1"/>
</dbReference>
<proteinExistence type="predicted"/>
<dbReference type="SUPFAM" id="SSF56349">
    <property type="entry name" value="DNA breaking-rejoining enzymes"/>
    <property type="match status" value="1"/>
</dbReference>
<dbReference type="PROSITE" id="PS51900">
    <property type="entry name" value="CB"/>
    <property type="match status" value="1"/>
</dbReference>
<dbReference type="InterPro" id="IPR004107">
    <property type="entry name" value="Integrase_SAM-like_N"/>
</dbReference>
<dbReference type="STRING" id="1186196.SAMN04489841_3100"/>
<dbReference type="InterPro" id="IPR013762">
    <property type="entry name" value="Integrase-like_cat_sf"/>
</dbReference>
<evidence type="ECO:0000313" key="8">
    <source>
        <dbReference type="Proteomes" id="UP000199114"/>
    </source>
</evidence>
<dbReference type="Proteomes" id="UP000199114">
    <property type="component" value="Unassembled WGS sequence"/>
</dbReference>
<dbReference type="PANTHER" id="PTHR30349:SF41">
    <property type="entry name" value="INTEGRASE_RECOMBINASE PROTEIN MJ0367-RELATED"/>
    <property type="match status" value="1"/>
</dbReference>
<dbReference type="RefSeq" id="WP_090618724.1">
    <property type="nucleotide sequence ID" value="NZ_FOFD01000004.1"/>
</dbReference>
<protein>
    <submittedName>
        <fullName evidence="7">Phage integrase family protein</fullName>
    </submittedName>
</protein>
<dbReference type="OrthoDB" id="198497at2157"/>
<dbReference type="GO" id="GO:0015074">
    <property type="term" value="P:DNA integration"/>
    <property type="evidence" value="ECO:0007669"/>
    <property type="project" value="UniProtKB-KW"/>
</dbReference>
<dbReference type="InterPro" id="IPR044068">
    <property type="entry name" value="CB"/>
</dbReference>
<evidence type="ECO:0000313" key="7">
    <source>
        <dbReference type="EMBL" id="SER15330.1"/>
    </source>
</evidence>
<dbReference type="InterPro" id="IPR011010">
    <property type="entry name" value="DNA_brk_join_enz"/>
</dbReference>
<dbReference type="EMBL" id="FOFD01000004">
    <property type="protein sequence ID" value="SER15330.1"/>
    <property type="molecule type" value="Genomic_DNA"/>
</dbReference>
<dbReference type="GO" id="GO:0003677">
    <property type="term" value="F:DNA binding"/>
    <property type="evidence" value="ECO:0007669"/>
    <property type="project" value="UniProtKB-UniRule"/>
</dbReference>
<feature type="domain" description="Tyr recombinase" evidence="5">
    <location>
        <begin position="115"/>
        <end position="331"/>
    </location>
</feature>
<evidence type="ECO:0000259" key="6">
    <source>
        <dbReference type="PROSITE" id="PS51900"/>
    </source>
</evidence>
<sequence length="335" mass="38137">MSDDLEPMSPHEGMKRFLAHRESGVSESTYRNNQTTLEQFVAWCSDNEIDNLNHLTGRDLSQFVAYRRSKVKPITLQKNLSAIREFLAFCADIEAVRDGLNEKVHAPELPDGAEARDIMLEPEAAETALDHMDKFDYASRDHVILLLLWRTGMRRGALRSLDLDDLRPDDHALELQHRPETDTPLKNGEKGERWVWLGPVSYQVLEDYVNTNRHDKVDDHGREPLITTIQGRPHVTTITDAVNRITQPCHYGECPHARNPEICEAFGQASVPAKCPSARSPHAVRRGAITTHLNEGTPPEIVSERMNVSLDVLYRHYDARSSREKMAVRKEHLSE</sequence>
<dbReference type="PROSITE" id="PS51898">
    <property type="entry name" value="TYR_RECOMBINASE"/>
    <property type="match status" value="1"/>
</dbReference>
<dbReference type="PANTHER" id="PTHR30349">
    <property type="entry name" value="PHAGE INTEGRASE-RELATED"/>
    <property type="match status" value="1"/>
</dbReference>
<keyword evidence="8" id="KW-1185">Reference proteome</keyword>
<feature type="domain" description="Core-binding (CB)" evidence="6">
    <location>
        <begin position="8"/>
        <end position="91"/>
    </location>
</feature>
<keyword evidence="1" id="KW-0229">DNA integration</keyword>
<evidence type="ECO:0000259" key="5">
    <source>
        <dbReference type="PROSITE" id="PS51898"/>
    </source>
</evidence>
<reference evidence="8" key="1">
    <citation type="submission" date="2016-10" db="EMBL/GenBank/DDBJ databases">
        <authorList>
            <person name="Varghese N."/>
            <person name="Submissions S."/>
        </authorList>
    </citation>
    <scope>NUCLEOTIDE SEQUENCE [LARGE SCALE GENOMIC DNA]</scope>
    <source>
        <strain evidence="8">DSM 25055</strain>
    </source>
</reference>
<keyword evidence="2 4" id="KW-0238">DNA-binding</keyword>